<dbReference type="PANTHER" id="PTHR45630">
    <property type="entry name" value="CATION-TRANSPORTING ATPASE-RELATED"/>
    <property type="match status" value="1"/>
</dbReference>
<keyword evidence="10" id="KW-1185">Reference proteome</keyword>
<dbReference type="Gene3D" id="3.40.50.1000">
    <property type="entry name" value="HAD superfamily/HAD-like"/>
    <property type="match status" value="1"/>
</dbReference>
<keyword evidence="4" id="KW-0067">ATP-binding</keyword>
<evidence type="ECO:0000256" key="1">
    <source>
        <dbReference type="ARBA" id="ARBA00004141"/>
    </source>
</evidence>
<keyword evidence="2" id="KW-0479">Metal-binding</keyword>
<dbReference type="SUPFAM" id="SSF56784">
    <property type="entry name" value="HAD-like"/>
    <property type="match status" value="1"/>
</dbReference>
<dbReference type="GO" id="GO:0005789">
    <property type="term" value="C:endoplasmic reticulum membrane"/>
    <property type="evidence" value="ECO:0007669"/>
    <property type="project" value="TreeGrafter"/>
</dbReference>
<accession>A0A3P7M786</accession>
<dbReference type="Proteomes" id="UP000281553">
    <property type="component" value="Unassembled WGS sequence"/>
</dbReference>
<evidence type="ECO:0000256" key="7">
    <source>
        <dbReference type="SAM" id="MobiDB-lite"/>
    </source>
</evidence>
<feature type="region of interest" description="Disordered" evidence="7">
    <location>
        <begin position="28"/>
        <end position="47"/>
    </location>
</feature>
<keyword evidence="6" id="KW-1278">Translocase</keyword>
<evidence type="ECO:0000256" key="2">
    <source>
        <dbReference type="ARBA" id="ARBA00022723"/>
    </source>
</evidence>
<evidence type="ECO:0000256" key="5">
    <source>
        <dbReference type="ARBA" id="ARBA00022842"/>
    </source>
</evidence>
<dbReference type="OrthoDB" id="6268573at2759"/>
<dbReference type="GO" id="GO:0019829">
    <property type="term" value="F:ATPase-coupled monoatomic cation transmembrane transporter activity"/>
    <property type="evidence" value="ECO:0007669"/>
    <property type="project" value="TreeGrafter"/>
</dbReference>
<evidence type="ECO:0000256" key="8">
    <source>
        <dbReference type="SAM" id="Phobius"/>
    </source>
</evidence>
<gene>
    <name evidence="9" type="ORF">DILT_LOCUS13935</name>
</gene>
<feature type="transmembrane region" description="Helical" evidence="8">
    <location>
        <begin position="104"/>
        <end position="124"/>
    </location>
</feature>
<dbReference type="GO" id="GO:0015662">
    <property type="term" value="F:P-type ion transporter activity"/>
    <property type="evidence" value="ECO:0007669"/>
    <property type="project" value="TreeGrafter"/>
</dbReference>
<evidence type="ECO:0000313" key="9">
    <source>
        <dbReference type="EMBL" id="VDN21910.1"/>
    </source>
</evidence>
<keyword evidence="5" id="KW-0460">Magnesium</keyword>
<keyword evidence="8" id="KW-0472">Membrane</keyword>
<dbReference type="GO" id="GO:0006874">
    <property type="term" value="P:intracellular calcium ion homeostasis"/>
    <property type="evidence" value="ECO:0007669"/>
    <property type="project" value="TreeGrafter"/>
</dbReference>
<evidence type="ECO:0000256" key="4">
    <source>
        <dbReference type="ARBA" id="ARBA00022840"/>
    </source>
</evidence>
<dbReference type="GO" id="GO:0005524">
    <property type="term" value="F:ATP binding"/>
    <property type="evidence" value="ECO:0007669"/>
    <property type="project" value="UniProtKB-KW"/>
</dbReference>
<protein>
    <recommendedName>
        <fullName evidence="11">Cation-transporting P-type ATPase C-terminal domain-containing protein</fullName>
    </recommendedName>
</protein>
<keyword evidence="8" id="KW-0812">Transmembrane</keyword>
<dbReference type="GO" id="GO:0046872">
    <property type="term" value="F:metal ion binding"/>
    <property type="evidence" value="ECO:0007669"/>
    <property type="project" value="UniProtKB-KW"/>
</dbReference>
<dbReference type="AlphaFoldDB" id="A0A3P7M786"/>
<comment type="subcellular location">
    <subcellularLocation>
        <location evidence="1">Membrane</location>
        <topology evidence="1">Multi-pass membrane protein</topology>
    </subcellularLocation>
</comment>
<sequence>MCGDGTNDVGALKQAHIGVALLNQQPNQQPKQQQLTATKPATPKNSFAKGLQDNAAEDEVPIVHLGDASIAAPFTAKMSSAIGVCHIIRQGRCTLVTTLQMFKILAINALISAYSLSVLFLKGFKISDSQATIQALLMTGCFLFISRSKVRPLFTRLSIVVAVAETCL</sequence>
<evidence type="ECO:0008006" key="11">
    <source>
        <dbReference type="Google" id="ProtNLM"/>
    </source>
</evidence>
<dbReference type="EMBL" id="UYRU01072178">
    <property type="protein sequence ID" value="VDN21910.1"/>
    <property type="molecule type" value="Genomic_DNA"/>
</dbReference>
<dbReference type="InterPro" id="IPR006544">
    <property type="entry name" value="P-type_TPase_V"/>
</dbReference>
<dbReference type="InterPro" id="IPR036412">
    <property type="entry name" value="HAD-like_sf"/>
</dbReference>
<dbReference type="InterPro" id="IPR023214">
    <property type="entry name" value="HAD_sf"/>
</dbReference>
<feature type="compositionally biased region" description="Low complexity" evidence="7">
    <location>
        <begin position="28"/>
        <end position="40"/>
    </location>
</feature>
<evidence type="ECO:0000256" key="3">
    <source>
        <dbReference type="ARBA" id="ARBA00022741"/>
    </source>
</evidence>
<organism evidence="9 10">
    <name type="scientific">Dibothriocephalus latus</name>
    <name type="common">Fish tapeworm</name>
    <name type="synonym">Diphyllobothrium latum</name>
    <dbReference type="NCBI Taxonomy" id="60516"/>
    <lineage>
        <taxon>Eukaryota</taxon>
        <taxon>Metazoa</taxon>
        <taxon>Spiralia</taxon>
        <taxon>Lophotrochozoa</taxon>
        <taxon>Platyhelminthes</taxon>
        <taxon>Cestoda</taxon>
        <taxon>Eucestoda</taxon>
        <taxon>Diphyllobothriidea</taxon>
        <taxon>Diphyllobothriidae</taxon>
        <taxon>Dibothriocephalus</taxon>
    </lineage>
</organism>
<keyword evidence="8" id="KW-1133">Transmembrane helix</keyword>
<name>A0A3P7M786_DIBLA</name>
<evidence type="ECO:0000313" key="10">
    <source>
        <dbReference type="Proteomes" id="UP000281553"/>
    </source>
</evidence>
<reference evidence="9 10" key="1">
    <citation type="submission" date="2018-11" db="EMBL/GenBank/DDBJ databases">
        <authorList>
            <consortium name="Pathogen Informatics"/>
        </authorList>
    </citation>
    <scope>NUCLEOTIDE SEQUENCE [LARGE SCALE GENOMIC DNA]</scope>
</reference>
<proteinExistence type="predicted"/>
<dbReference type="PANTHER" id="PTHR45630:SF7">
    <property type="entry name" value="ENDOPLASMIC RETICULUM TRANSMEMBRANE HELIX TRANSLOCASE"/>
    <property type="match status" value="1"/>
</dbReference>
<feature type="transmembrane region" description="Helical" evidence="8">
    <location>
        <begin position="130"/>
        <end position="146"/>
    </location>
</feature>
<evidence type="ECO:0000256" key="6">
    <source>
        <dbReference type="ARBA" id="ARBA00022967"/>
    </source>
</evidence>
<keyword evidence="3" id="KW-0547">Nucleotide-binding</keyword>